<dbReference type="AlphaFoldDB" id="A0AAW2YM69"/>
<feature type="compositionally biased region" description="Basic and acidic residues" evidence="1">
    <location>
        <begin position="295"/>
        <end position="314"/>
    </location>
</feature>
<dbReference type="EMBL" id="JAOPGA020000333">
    <property type="protein sequence ID" value="KAL0478227.1"/>
    <property type="molecule type" value="Genomic_DNA"/>
</dbReference>
<name>A0AAW2YM69_9EUKA</name>
<dbReference type="Gene3D" id="3.60.130.30">
    <property type="match status" value="1"/>
</dbReference>
<reference evidence="2 3" key="1">
    <citation type="submission" date="2024-03" db="EMBL/GenBank/DDBJ databases">
        <title>The Acrasis kona genome and developmental transcriptomes reveal deep origins of eukaryotic multicellular pathways.</title>
        <authorList>
            <person name="Sheikh S."/>
            <person name="Fu C.-J."/>
            <person name="Brown M.W."/>
            <person name="Baldauf S.L."/>
        </authorList>
    </citation>
    <scope>NUCLEOTIDE SEQUENCE [LARGE SCALE GENOMIC DNA]</scope>
    <source>
        <strain evidence="2 3">ATCC MYA-3509</strain>
    </source>
</reference>
<dbReference type="Proteomes" id="UP001431209">
    <property type="component" value="Unassembled WGS sequence"/>
</dbReference>
<accession>A0AAW2YM69</accession>
<feature type="non-terminal residue" evidence="2">
    <location>
        <position position="322"/>
    </location>
</feature>
<proteinExistence type="predicted"/>
<evidence type="ECO:0000313" key="2">
    <source>
        <dbReference type="EMBL" id="KAL0478227.1"/>
    </source>
</evidence>
<keyword evidence="3" id="KW-1185">Reference proteome</keyword>
<evidence type="ECO:0000256" key="1">
    <source>
        <dbReference type="SAM" id="MobiDB-lite"/>
    </source>
</evidence>
<feature type="region of interest" description="Disordered" evidence="1">
    <location>
        <begin position="295"/>
        <end position="322"/>
    </location>
</feature>
<gene>
    <name evidence="2" type="ORF">AKO1_001372</name>
</gene>
<evidence type="ECO:0000313" key="3">
    <source>
        <dbReference type="Proteomes" id="UP001431209"/>
    </source>
</evidence>
<protein>
    <submittedName>
        <fullName evidence="2">Uncharacterized protein</fullName>
    </submittedName>
</protein>
<sequence>MEPFVGTVFEDYMAQELELIESKEAIQIGLDADLDVLYIMIPDFMSEKAIKMISYAILELFNTFPNQKVSAKDERHKEEEDVSVYHLMDWVPEGKQHDACASRQILANGKVFAVESIIRLSTALKVFRQVTSAYFENIDNSMWKTYRDVAGRCTEAYGRLMKSSLDDAFLGLAINNGRVKNHRDWNDIQGGLSVLASYGCFEGGELCLPQIGVKFLYKPGEVIFISSQAVEHFIAPYTGFRIGTVHCSHNSRRVLAEKARALESELDMLAKTDVGLLFERLNELCEEEEEYRKELARKRETNAKKAEAKKRANENNHTPKKK</sequence>
<comment type="caution">
    <text evidence="2">The sequence shown here is derived from an EMBL/GenBank/DDBJ whole genome shotgun (WGS) entry which is preliminary data.</text>
</comment>
<organism evidence="2 3">
    <name type="scientific">Acrasis kona</name>
    <dbReference type="NCBI Taxonomy" id="1008807"/>
    <lineage>
        <taxon>Eukaryota</taxon>
        <taxon>Discoba</taxon>
        <taxon>Heterolobosea</taxon>
        <taxon>Tetramitia</taxon>
        <taxon>Eutetramitia</taxon>
        <taxon>Acrasidae</taxon>
        <taxon>Acrasis</taxon>
    </lineage>
</organism>